<feature type="compositionally biased region" description="Low complexity" evidence="1">
    <location>
        <begin position="125"/>
        <end position="139"/>
    </location>
</feature>
<dbReference type="AlphaFoldDB" id="A0A0P6XDC7"/>
<dbReference type="RefSeq" id="WP_062420979.1">
    <property type="nucleotide sequence ID" value="NZ_BBYA01000008.1"/>
</dbReference>
<dbReference type="Proteomes" id="UP000050430">
    <property type="component" value="Unassembled WGS sequence"/>
</dbReference>
<dbReference type="STRING" id="229920.ADM99_07570"/>
<gene>
    <name evidence="2" type="ORF">ADM99_07570</name>
</gene>
<dbReference type="EMBL" id="LGCK01000007">
    <property type="protein sequence ID" value="KPL72896.1"/>
    <property type="molecule type" value="Genomic_DNA"/>
</dbReference>
<name>A0A0P6XDC7_9CHLR</name>
<evidence type="ECO:0000256" key="1">
    <source>
        <dbReference type="SAM" id="MobiDB-lite"/>
    </source>
</evidence>
<reference evidence="2 3" key="1">
    <citation type="submission" date="2015-07" db="EMBL/GenBank/DDBJ databases">
        <title>Genome sequence of Leptolinea tardivitalis DSM 16556.</title>
        <authorList>
            <person name="Hemp J."/>
            <person name="Ward L.M."/>
            <person name="Pace L.A."/>
            <person name="Fischer W.W."/>
        </authorList>
    </citation>
    <scope>NUCLEOTIDE SEQUENCE [LARGE SCALE GENOMIC DNA]</scope>
    <source>
        <strain evidence="2 3">YMTK-2</strain>
    </source>
</reference>
<organism evidence="2 3">
    <name type="scientific">Leptolinea tardivitalis</name>
    <dbReference type="NCBI Taxonomy" id="229920"/>
    <lineage>
        <taxon>Bacteria</taxon>
        <taxon>Bacillati</taxon>
        <taxon>Chloroflexota</taxon>
        <taxon>Anaerolineae</taxon>
        <taxon>Anaerolineales</taxon>
        <taxon>Anaerolineaceae</taxon>
        <taxon>Leptolinea</taxon>
    </lineage>
</organism>
<evidence type="ECO:0000313" key="2">
    <source>
        <dbReference type="EMBL" id="KPL72896.1"/>
    </source>
</evidence>
<feature type="region of interest" description="Disordered" evidence="1">
    <location>
        <begin position="108"/>
        <end position="153"/>
    </location>
</feature>
<evidence type="ECO:0000313" key="3">
    <source>
        <dbReference type="Proteomes" id="UP000050430"/>
    </source>
</evidence>
<comment type="caution">
    <text evidence="2">The sequence shown here is derived from an EMBL/GenBank/DDBJ whole genome shotgun (WGS) entry which is preliminary data.</text>
</comment>
<keyword evidence="3" id="KW-1185">Reference proteome</keyword>
<sequence length="213" mass="23332">MRINPILFGVLVVIVFFGSILGFQAAGIWSISGKVSANGEAIQPIAGDVNSIKGWMTLEQISTTFNVPMEEILQNFGLPSNTPPTTAIKDLESESFDTTALKTWLGQKNNPAVPTTKEDNSNPISSSEETATSTIDETTQLVPADQSSSNRTITGKTTFQELLDWGIPKEKIEKIIEAELPERSLVIKDYLTSRGVEFSTIKNQLQTELNKIK</sequence>
<accession>A0A0P6XDC7</accession>
<dbReference type="OrthoDB" id="368416at2"/>
<proteinExistence type="predicted"/>
<protein>
    <submittedName>
        <fullName evidence="2">Uncharacterized protein</fullName>
    </submittedName>
</protein>